<keyword evidence="1" id="KW-1133">Transmembrane helix</keyword>
<evidence type="ECO:0000256" key="1">
    <source>
        <dbReference type="SAM" id="Phobius"/>
    </source>
</evidence>
<dbReference type="EMBL" id="LBUE01000002">
    <property type="protein sequence ID" value="KKQ56823.1"/>
    <property type="molecule type" value="Genomic_DNA"/>
</dbReference>
<feature type="domain" description="Glycosyltransferase 2-like" evidence="2">
    <location>
        <begin position="7"/>
        <end position="132"/>
    </location>
</feature>
<keyword evidence="1" id="KW-0472">Membrane</keyword>
<organism evidence="3 4">
    <name type="scientific">Candidatus Woesebacteria bacterium GW2011_GWC1_38_13</name>
    <dbReference type="NCBI Taxonomy" id="1618583"/>
    <lineage>
        <taxon>Bacteria</taxon>
        <taxon>Candidatus Woeseibacteriota</taxon>
    </lineage>
</organism>
<protein>
    <recommendedName>
        <fullName evidence="2">Glycosyltransferase 2-like domain-containing protein</fullName>
    </recommendedName>
</protein>
<gene>
    <name evidence="3" type="ORF">US75_C0002G0021</name>
</gene>
<reference evidence="3 4" key="1">
    <citation type="journal article" date="2015" name="Nature">
        <title>rRNA introns, odd ribosomes, and small enigmatic genomes across a large radiation of phyla.</title>
        <authorList>
            <person name="Brown C.T."/>
            <person name="Hug L.A."/>
            <person name="Thomas B.C."/>
            <person name="Sharon I."/>
            <person name="Castelle C.J."/>
            <person name="Singh A."/>
            <person name="Wilkins M.J."/>
            <person name="Williams K.H."/>
            <person name="Banfield J.F."/>
        </authorList>
    </citation>
    <scope>NUCLEOTIDE SEQUENCE [LARGE SCALE GENOMIC DNA]</scope>
</reference>
<dbReference type="AlphaFoldDB" id="A0A0G0INE8"/>
<dbReference type="InterPro" id="IPR001173">
    <property type="entry name" value="Glyco_trans_2-like"/>
</dbReference>
<dbReference type="SUPFAM" id="SSF53448">
    <property type="entry name" value="Nucleotide-diphospho-sugar transferases"/>
    <property type="match status" value="1"/>
</dbReference>
<dbReference type="PANTHER" id="PTHR22916">
    <property type="entry name" value="GLYCOSYLTRANSFERASE"/>
    <property type="match status" value="1"/>
</dbReference>
<proteinExistence type="predicted"/>
<accession>A0A0G0INE8</accession>
<sequence>MKLPKVSIVVLSFNGEKYLKRCLLSVEKQIYPKNKLELIVVDNGSSDKSVKLAKKYTNRVYVIKNIDGGYSNRASGMRLATGDFVYMILEQDMELRSKYFLQKLVRPLIEDPRIVASFTREYPNNKQPWINRFVSSNPSQSAPLFEYLTPSVSSTIIERRVNYSICKYIPGKIPTTTHMLFRVSTLKKTSIWRQKRDFDHDTIIKLVKARYQKFAYVPDAGIYHYHVNSLKELIDKSLRNLENHYFPYNHSLSYRWTDFSSKREVIKLVVWVIYANLFFPALVRGIVRFLKYHDYILLAEPVVVIVTTDAILIKFLTNKVGRKLAIQALKTIIKGR</sequence>
<dbReference type="STRING" id="1618583.US75_C0002G0021"/>
<evidence type="ECO:0000313" key="4">
    <source>
        <dbReference type="Proteomes" id="UP000034096"/>
    </source>
</evidence>
<evidence type="ECO:0000313" key="3">
    <source>
        <dbReference type="EMBL" id="KKQ56823.1"/>
    </source>
</evidence>
<name>A0A0G0INE8_9BACT</name>
<feature type="transmembrane region" description="Helical" evidence="1">
    <location>
        <begin position="295"/>
        <end position="316"/>
    </location>
</feature>
<dbReference type="InterPro" id="IPR029044">
    <property type="entry name" value="Nucleotide-diphossugar_trans"/>
</dbReference>
<dbReference type="Gene3D" id="3.90.550.10">
    <property type="entry name" value="Spore Coat Polysaccharide Biosynthesis Protein SpsA, Chain A"/>
    <property type="match status" value="1"/>
</dbReference>
<dbReference type="Proteomes" id="UP000034096">
    <property type="component" value="Unassembled WGS sequence"/>
</dbReference>
<comment type="caution">
    <text evidence="3">The sequence shown here is derived from an EMBL/GenBank/DDBJ whole genome shotgun (WGS) entry which is preliminary data.</text>
</comment>
<dbReference type="PATRIC" id="fig|1618583.3.peg.135"/>
<dbReference type="CDD" id="cd00761">
    <property type="entry name" value="Glyco_tranf_GTA_type"/>
    <property type="match status" value="1"/>
</dbReference>
<keyword evidence="1" id="KW-0812">Transmembrane</keyword>
<dbReference type="PANTHER" id="PTHR22916:SF64">
    <property type="entry name" value="TRANSFERASE, PUTATIVE-RELATED"/>
    <property type="match status" value="1"/>
</dbReference>
<evidence type="ECO:0000259" key="2">
    <source>
        <dbReference type="Pfam" id="PF00535"/>
    </source>
</evidence>
<feature type="transmembrane region" description="Helical" evidence="1">
    <location>
        <begin position="265"/>
        <end position="283"/>
    </location>
</feature>
<dbReference type="Pfam" id="PF00535">
    <property type="entry name" value="Glycos_transf_2"/>
    <property type="match status" value="1"/>
</dbReference>